<dbReference type="PROSITE" id="PS51671">
    <property type="entry name" value="ACT"/>
    <property type="match status" value="1"/>
</dbReference>
<organism evidence="2 3">
    <name type="scientific">Streptoalloteichus hindustanus</name>
    <dbReference type="NCBI Taxonomy" id="2017"/>
    <lineage>
        <taxon>Bacteria</taxon>
        <taxon>Bacillati</taxon>
        <taxon>Actinomycetota</taxon>
        <taxon>Actinomycetes</taxon>
        <taxon>Pseudonocardiales</taxon>
        <taxon>Pseudonocardiaceae</taxon>
        <taxon>Streptoalloteichus</taxon>
    </lineage>
</organism>
<evidence type="ECO:0000313" key="2">
    <source>
        <dbReference type="EMBL" id="SHG05421.1"/>
    </source>
</evidence>
<evidence type="ECO:0000313" key="3">
    <source>
        <dbReference type="Proteomes" id="UP000184501"/>
    </source>
</evidence>
<dbReference type="Gene3D" id="3.30.70.260">
    <property type="match status" value="1"/>
</dbReference>
<protein>
    <submittedName>
        <fullName evidence="2">ACT domain-containing protein</fullName>
    </submittedName>
</protein>
<dbReference type="AlphaFoldDB" id="A0A1M5GPC9"/>
<keyword evidence="3" id="KW-1185">Reference proteome</keyword>
<dbReference type="OrthoDB" id="5243606at2"/>
<dbReference type="SUPFAM" id="SSF55021">
    <property type="entry name" value="ACT-like"/>
    <property type="match status" value="1"/>
</dbReference>
<dbReference type="InterPro" id="IPR045865">
    <property type="entry name" value="ACT-like_dom_sf"/>
</dbReference>
<reference evidence="2 3" key="1">
    <citation type="submission" date="2016-11" db="EMBL/GenBank/DDBJ databases">
        <authorList>
            <person name="Jaros S."/>
            <person name="Januszkiewicz K."/>
            <person name="Wedrychowicz H."/>
        </authorList>
    </citation>
    <scope>NUCLEOTIDE SEQUENCE [LARGE SCALE GENOMIC DNA]</scope>
    <source>
        <strain evidence="2 3">DSM 44523</strain>
    </source>
</reference>
<feature type="domain" description="ACT" evidence="1">
    <location>
        <begin position="4"/>
        <end position="79"/>
    </location>
</feature>
<dbReference type="EMBL" id="FQVN01000006">
    <property type="protein sequence ID" value="SHG05421.1"/>
    <property type="molecule type" value="Genomic_DNA"/>
</dbReference>
<gene>
    <name evidence="2" type="ORF">SAMN05444320_106200</name>
</gene>
<dbReference type="RefSeq" id="WP_073485370.1">
    <property type="nucleotide sequence ID" value="NZ_FQVN01000006.1"/>
</dbReference>
<accession>A0A1M5GPC9</accession>
<dbReference type="Proteomes" id="UP000184501">
    <property type="component" value="Unassembled WGS sequence"/>
</dbReference>
<dbReference type="STRING" id="2017.SAMN05444320_106200"/>
<proteinExistence type="predicted"/>
<evidence type="ECO:0000259" key="1">
    <source>
        <dbReference type="PROSITE" id="PS51671"/>
    </source>
</evidence>
<name>A0A1M5GPC9_STRHI</name>
<sequence length="219" mass="22794">MSFLIRVQVPDRPGMLGAVATALGGVGADILSVDVVERGSGVAVDDLVVELPSGRLPDALITAAESIDGVVVDAVRPYAGVLDTHRELELVEEVAAAHPDRGLAVFTEGVPRIIRSGWAVVVGRDGGGRVDRLAASGAAPETGAVHLPWLPLRRATILDGEEDWVPPTWRELGTELAATPLGNPERVLLVGRPGGPMFRAAELARLAHLAGIVSVVLDG</sequence>
<dbReference type="InterPro" id="IPR002912">
    <property type="entry name" value="ACT_dom"/>
</dbReference>
<dbReference type="Pfam" id="PF01842">
    <property type="entry name" value="ACT"/>
    <property type="match status" value="1"/>
</dbReference>